<keyword evidence="4" id="KW-1185">Reference proteome</keyword>
<feature type="transmembrane region" description="Helical" evidence="1">
    <location>
        <begin position="304"/>
        <end position="327"/>
    </location>
</feature>
<sequence>MKRISSIDIARGLVMVIMALDHTRDLLHTQSLTQSPTDLTTTTPILFFTRWVTHLCAPAFVFLAGTSAWLGLEAGKDKRAGRRFLLTRGLALIAIEFTLVNFGMNFDIHFRYFLFEVIATIGAGFVLLAFLSRLSWNAIAVIAAVLFLGHDLLARIPLPGNPILRFIATLFFTLGVFPGKNVTFLVAYPILPWFGIMLAGFVAGRLFTLTPEQRSRILFRLGLGTLALFVLLRFSNLYGDPVPWSHQKNAIFTVLSFLNVNKYPPSLLFSLVTLGILLLVLAAAEGKDNAATRFLLVYGRVPLFYFLVHFYLLHLLMFVMVFLQGFHPADLRFGPFLIGRPEQGSGIPLWGVYLVWISVVIALYPVCRWYGRYKAAHKEKKWLRYL</sequence>
<dbReference type="AlphaFoldDB" id="A0A8J2XRI6"/>
<dbReference type="Proteomes" id="UP000607559">
    <property type="component" value="Unassembled WGS sequence"/>
</dbReference>
<dbReference type="RefSeq" id="WP_188929242.1">
    <property type="nucleotide sequence ID" value="NZ_BMJC01000001.1"/>
</dbReference>
<feature type="transmembrane region" description="Helical" evidence="1">
    <location>
        <begin position="217"/>
        <end position="235"/>
    </location>
</feature>
<feature type="domain" description="Heparan-alpha-glucosaminide N-acetyltransferase catalytic" evidence="2">
    <location>
        <begin position="3"/>
        <end position="213"/>
    </location>
</feature>
<keyword evidence="1" id="KW-1133">Transmembrane helix</keyword>
<feature type="transmembrane region" description="Helical" evidence="1">
    <location>
        <begin position="347"/>
        <end position="371"/>
    </location>
</feature>
<dbReference type="Pfam" id="PF07786">
    <property type="entry name" value="HGSNAT_cat"/>
    <property type="match status" value="1"/>
</dbReference>
<evidence type="ECO:0000256" key="1">
    <source>
        <dbReference type="SAM" id="Phobius"/>
    </source>
</evidence>
<evidence type="ECO:0000313" key="4">
    <source>
        <dbReference type="Proteomes" id="UP000607559"/>
    </source>
</evidence>
<dbReference type="EMBL" id="BMJC01000001">
    <property type="protein sequence ID" value="GGA89134.1"/>
    <property type="molecule type" value="Genomic_DNA"/>
</dbReference>
<accession>A0A8J2XRI6</accession>
<proteinExistence type="predicted"/>
<reference evidence="3" key="1">
    <citation type="journal article" date="2014" name="Int. J. Syst. Evol. Microbiol.">
        <title>Complete genome sequence of Corynebacterium casei LMG S-19264T (=DSM 44701T), isolated from a smear-ripened cheese.</title>
        <authorList>
            <consortium name="US DOE Joint Genome Institute (JGI-PGF)"/>
            <person name="Walter F."/>
            <person name="Albersmeier A."/>
            <person name="Kalinowski J."/>
            <person name="Ruckert C."/>
        </authorList>
    </citation>
    <scope>NUCLEOTIDE SEQUENCE</scope>
    <source>
        <strain evidence="3">CGMCC 1.15448</strain>
    </source>
</reference>
<evidence type="ECO:0000259" key="2">
    <source>
        <dbReference type="Pfam" id="PF07786"/>
    </source>
</evidence>
<name>A0A8J2XRI6_9BACT</name>
<keyword evidence="1" id="KW-0472">Membrane</keyword>
<protein>
    <recommendedName>
        <fullName evidence="2">Heparan-alpha-glucosaminide N-acetyltransferase catalytic domain-containing protein</fullName>
    </recommendedName>
</protein>
<feature type="transmembrane region" description="Helical" evidence="1">
    <location>
        <begin position="84"/>
        <end position="104"/>
    </location>
</feature>
<gene>
    <name evidence="3" type="ORF">GCM10011511_10450</name>
</gene>
<evidence type="ECO:0000313" key="3">
    <source>
        <dbReference type="EMBL" id="GGA89134.1"/>
    </source>
</evidence>
<organism evidence="3 4">
    <name type="scientific">Puia dinghuensis</name>
    <dbReference type="NCBI Taxonomy" id="1792502"/>
    <lineage>
        <taxon>Bacteria</taxon>
        <taxon>Pseudomonadati</taxon>
        <taxon>Bacteroidota</taxon>
        <taxon>Chitinophagia</taxon>
        <taxon>Chitinophagales</taxon>
        <taxon>Chitinophagaceae</taxon>
        <taxon>Puia</taxon>
    </lineage>
</organism>
<dbReference type="PANTHER" id="PTHR40407">
    <property type="entry name" value="MEMBRANE PROTEIN-LIKE PROTEIN"/>
    <property type="match status" value="1"/>
</dbReference>
<feature type="transmembrane region" description="Helical" evidence="1">
    <location>
        <begin position="51"/>
        <end position="72"/>
    </location>
</feature>
<dbReference type="InterPro" id="IPR012429">
    <property type="entry name" value="HGSNAT_cat"/>
</dbReference>
<feature type="transmembrane region" description="Helical" evidence="1">
    <location>
        <begin position="110"/>
        <end position="131"/>
    </location>
</feature>
<feature type="transmembrane region" description="Helical" evidence="1">
    <location>
        <begin position="138"/>
        <end position="156"/>
    </location>
</feature>
<feature type="transmembrane region" description="Helical" evidence="1">
    <location>
        <begin position="190"/>
        <end position="210"/>
    </location>
</feature>
<reference evidence="3" key="2">
    <citation type="submission" date="2020-09" db="EMBL/GenBank/DDBJ databases">
        <authorList>
            <person name="Sun Q."/>
            <person name="Zhou Y."/>
        </authorList>
    </citation>
    <scope>NUCLEOTIDE SEQUENCE</scope>
    <source>
        <strain evidence="3">CGMCC 1.15448</strain>
    </source>
</reference>
<feature type="transmembrane region" description="Helical" evidence="1">
    <location>
        <begin position="266"/>
        <end position="284"/>
    </location>
</feature>
<dbReference type="PANTHER" id="PTHR40407:SF1">
    <property type="entry name" value="HEPARAN-ALPHA-GLUCOSAMINIDE N-ACETYLTRANSFERASE CATALYTIC DOMAIN-CONTAINING PROTEIN"/>
    <property type="match status" value="1"/>
</dbReference>
<keyword evidence="1" id="KW-0812">Transmembrane</keyword>
<comment type="caution">
    <text evidence="3">The sequence shown here is derived from an EMBL/GenBank/DDBJ whole genome shotgun (WGS) entry which is preliminary data.</text>
</comment>